<dbReference type="GO" id="GO:0016740">
    <property type="term" value="F:transferase activity"/>
    <property type="evidence" value="ECO:0007669"/>
    <property type="project" value="UniProtKB-KW"/>
</dbReference>
<dbReference type="InterPro" id="IPR011009">
    <property type="entry name" value="Kinase-like_dom_sf"/>
</dbReference>
<dbReference type="Proteomes" id="UP000253742">
    <property type="component" value="Unassembled WGS sequence"/>
</dbReference>
<sequence>MLGDVPVVVDRGRYQDAVTPWDNPSWRTEALGWAVDTLSRRGLRPAGEVRVRLRPWSVLVRLPVAGREAVWFKANPPGSAFEGALTEALARWVPGHVLEPLAVDAPRGWALLPDGGPLFRDVLARGEAGPGDWEDLVRQYAAAQHALTPHTAEITELGVPGVPATTLPAVFDRLDATPLDPHDRRRLRALRPRLPDWCAELASLGVPDSLDHADLHDGQVFRPRPGGFTFFDWGDAIVSHPFASLAVPARRAREHHGPGILPRLRDAYLEPWTGAGRTTADLRRAVNLAWRLSALGRAAAYDRLFPAASGTAAVATAEAGARCLLELLDDPPL</sequence>
<evidence type="ECO:0000313" key="1">
    <source>
        <dbReference type="EMBL" id="RDD86489.1"/>
    </source>
</evidence>
<evidence type="ECO:0000313" key="2">
    <source>
        <dbReference type="Proteomes" id="UP000253742"/>
    </source>
</evidence>
<accession>A0A369V7F3</accession>
<dbReference type="AlphaFoldDB" id="A0A369V7F3"/>
<dbReference type="OrthoDB" id="101887at2"/>
<reference evidence="1 2" key="1">
    <citation type="submission" date="2018-07" db="EMBL/GenBank/DDBJ databases">
        <title>Genome guided investigation of antibiotics producing actinomycetales strain isolated from a Macau mangrove ecosystem.</title>
        <authorList>
            <person name="Hu D."/>
        </authorList>
    </citation>
    <scope>NUCLEOTIDE SEQUENCE [LARGE SCALE GENOMIC DNA]</scope>
    <source>
        <strain evidence="1 2">2297</strain>
    </source>
</reference>
<dbReference type="STRING" id="146923.Spa2297_30780"/>
<proteinExistence type="predicted"/>
<dbReference type="RefSeq" id="WP_114531037.1">
    <property type="nucleotide sequence ID" value="NZ_QQBH01000017.1"/>
</dbReference>
<comment type="caution">
    <text evidence="1">The sequence shown here is derived from an EMBL/GenBank/DDBJ whole genome shotgun (WGS) entry which is preliminary data.</text>
</comment>
<keyword evidence="1" id="KW-0808">Transferase</keyword>
<protein>
    <submittedName>
        <fullName evidence="1">Aminoglycoside phosphotransferase family protein</fullName>
    </submittedName>
</protein>
<dbReference type="SUPFAM" id="SSF56112">
    <property type="entry name" value="Protein kinase-like (PK-like)"/>
    <property type="match status" value="1"/>
</dbReference>
<name>A0A369V7F3_9ACTN</name>
<organism evidence="1 2">
    <name type="scientific">Streptomyces parvulus</name>
    <dbReference type="NCBI Taxonomy" id="146923"/>
    <lineage>
        <taxon>Bacteria</taxon>
        <taxon>Bacillati</taxon>
        <taxon>Actinomycetota</taxon>
        <taxon>Actinomycetes</taxon>
        <taxon>Kitasatosporales</taxon>
        <taxon>Streptomycetaceae</taxon>
        <taxon>Streptomyces</taxon>
    </lineage>
</organism>
<gene>
    <name evidence="1" type="ORF">DVZ84_24930</name>
</gene>
<dbReference type="EMBL" id="QQBH01000017">
    <property type="protein sequence ID" value="RDD86489.1"/>
    <property type="molecule type" value="Genomic_DNA"/>
</dbReference>